<evidence type="ECO:0000313" key="12">
    <source>
        <dbReference type="EMBL" id="XDJ89544.1"/>
    </source>
</evidence>
<keyword evidence="2" id="KW-0479">Metal-binding</keyword>
<protein>
    <submittedName>
        <fullName evidence="11">JAB domain-containing protein</fullName>
    </submittedName>
</protein>
<dbReference type="InterPro" id="IPR037518">
    <property type="entry name" value="MPN"/>
</dbReference>
<evidence type="ECO:0000256" key="6">
    <source>
        <dbReference type="SAM" id="MobiDB-lite"/>
    </source>
</evidence>
<dbReference type="EMBL" id="CP158263">
    <property type="protein sequence ID" value="XDJ72570.1"/>
    <property type="molecule type" value="Genomic_DNA"/>
</dbReference>
<feature type="region of interest" description="Disordered" evidence="6">
    <location>
        <begin position="120"/>
        <end position="178"/>
    </location>
</feature>
<dbReference type="EMBL" id="CP158258">
    <property type="protein sequence ID" value="XDJ57435.1"/>
    <property type="molecule type" value="Genomic_DNA"/>
</dbReference>
<dbReference type="Pfam" id="PF04002">
    <property type="entry name" value="RadC"/>
    <property type="match status" value="1"/>
</dbReference>
<dbReference type="Gene3D" id="3.40.140.10">
    <property type="entry name" value="Cytidine Deaminase, domain 2"/>
    <property type="match status" value="1"/>
</dbReference>
<keyword evidence="1" id="KW-0645">Protease</keyword>
<dbReference type="EMBL" id="CP158269">
    <property type="protein sequence ID" value="XDJ88169.1"/>
    <property type="molecule type" value="Genomic_DNA"/>
</dbReference>
<keyword evidence="5" id="KW-0482">Metalloprotease</keyword>
<dbReference type="EMBL" id="CP158273">
    <property type="protein sequence ID" value="XDJ96480.1"/>
    <property type="molecule type" value="Genomic_DNA"/>
</dbReference>
<evidence type="ECO:0000313" key="9">
    <source>
        <dbReference type="EMBL" id="XDJ72570.1"/>
    </source>
</evidence>
<dbReference type="EMBL" id="CP158271">
    <property type="protein sequence ID" value="XDJ92777.1"/>
    <property type="molecule type" value="Genomic_DNA"/>
</dbReference>
<evidence type="ECO:0000256" key="5">
    <source>
        <dbReference type="ARBA" id="ARBA00023049"/>
    </source>
</evidence>
<dbReference type="PANTHER" id="PTHR30471:SF6">
    <property type="entry name" value="UPF0758 PROTEIN VC_0510"/>
    <property type="match status" value="1"/>
</dbReference>
<dbReference type="InterPro" id="IPR025657">
    <property type="entry name" value="RadC_JAB"/>
</dbReference>
<evidence type="ECO:0000256" key="1">
    <source>
        <dbReference type="ARBA" id="ARBA00022670"/>
    </source>
</evidence>
<dbReference type="PROSITE" id="PS01302">
    <property type="entry name" value="UPF0758"/>
    <property type="match status" value="1"/>
</dbReference>
<dbReference type="InterPro" id="IPR020891">
    <property type="entry name" value="UPF0758_CS"/>
</dbReference>
<dbReference type="PROSITE" id="PS50249">
    <property type="entry name" value="MPN"/>
    <property type="match status" value="1"/>
</dbReference>
<proteinExistence type="predicted"/>
<evidence type="ECO:0000256" key="2">
    <source>
        <dbReference type="ARBA" id="ARBA00022723"/>
    </source>
</evidence>
<dbReference type="SUPFAM" id="SSF102712">
    <property type="entry name" value="JAB1/MPN domain"/>
    <property type="match status" value="1"/>
</dbReference>
<evidence type="ECO:0000256" key="4">
    <source>
        <dbReference type="ARBA" id="ARBA00022833"/>
    </source>
</evidence>
<keyword evidence="3" id="KW-0378">Hydrolase</keyword>
<gene>
    <name evidence="8" type="ORF">ABRY90_09085</name>
    <name evidence="13" type="ORF">ABRY95_10295</name>
    <name evidence="11" type="ORF">ABRY98_00895</name>
    <name evidence="14" type="ORF">ABRZ05_01780</name>
    <name evidence="9" type="ORF">ABRZ06_03475</name>
    <name evidence="10" type="ORF">ABRZ10_03240</name>
    <name evidence="15" type="ORF">ABRZ11_01440</name>
    <name evidence="12" type="ORF">ABRZ12_07530</name>
</gene>
<organism evidence="11">
    <name type="scientific">Castellaniella ginsengisoli</name>
    <dbReference type="NCBI Taxonomy" id="546114"/>
    <lineage>
        <taxon>Bacteria</taxon>
        <taxon>Pseudomonadati</taxon>
        <taxon>Pseudomonadota</taxon>
        <taxon>Betaproteobacteria</taxon>
        <taxon>Burkholderiales</taxon>
        <taxon>Alcaligenaceae</taxon>
        <taxon>Castellaniella</taxon>
    </lineage>
</organism>
<dbReference type="PANTHER" id="PTHR30471">
    <property type="entry name" value="DNA REPAIR PROTEIN RADC"/>
    <property type="match status" value="1"/>
</dbReference>
<dbReference type="CDD" id="cd08071">
    <property type="entry name" value="MPN_DUF2466"/>
    <property type="match status" value="1"/>
</dbReference>
<dbReference type="AlphaFoldDB" id="A0AB39GBD1"/>
<evidence type="ECO:0000313" key="10">
    <source>
        <dbReference type="EMBL" id="XDJ77836.1"/>
    </source>
</evidence>
<evidence type="ECO:0000259" key="7">
    <source>
        <dbReference type="PROSITE" id="PS50249"/>
    </source>
</evidence>
<dbReference type="GO" id="GO:0008237">
    <property type="term" value="F:metallopeptidase activity"/>
    <property type="evidence" value="ECO:0007669"/>
    <property type="project" value="UniProtKB-KW"/>
</dbReference>
<sequence>MSQLSLSSFDASLIVRDAHGRYLLATTDQILEAARQAIENKMQRGASFSSPEAVKEYLRAKLAGFEHEVFAVLFLDTQHRLIEYAEMFRGTIDSASVYPRELVKEALRLNAAAAIISHNHPSGNLEPSAADLNRPGNRGGCLVKVKPPQQRVLQAPDSTVVRPRREGCRQSIPAAADD</sequence>
<dbReference type="GO" id="GO:0006508">
    <property type="term" value="P:proteolysis"/>
    <property type="evidence" value="ECO:0007669"/>
    <property type="project" value="UniProtKB-KW"/>
</dbReference>
<evidence type="ECO:0000313" key="11">
    <source>
        <dbReference type="EMBL" id="XDJ88169.1"/>
    </source>
</evidence>
<dbReference type="EMBL" id="CP158270">
    <property type="protein sequence ID" value="XDJ89544.1"/>
    <property type="molecule type" value="Genomic_DNA"/>
</dbReference>
<evidence type="ECO:0000256" key="3">
    <source>
        <dbReference type="ARBA" id="ARBA00022801"/>
    </source>
</evidence>
<feature type="domain" description="MPN" evidence="7">
    <location>
        <begin position="47"/>
        <end position="167"/>
    </location>
</feature>
<evidence type="ECO:0000313" key="14">
    <source>
        <dbReference type="EMBL" id="XDJ96480.1"/>
    </source>
</evidence>
<name>A0AB39GBD1_9BURK</name>
<dbReference type="GO" id="GO:0046872">
    <property type="term" value="F:metal ion binding"/>
    <property type="evidence" value="ECO:0007669"/>
    <property type="project" value="UniProtKB-KW"/>
</dbReference>
<keyword evidence="4" id="KW-0862">Zinc</keyword>
<dbReference type="RefSeq" id="WP_368648362.1">
    <property type="nucleotide sequence ID" value="NZ_CP158258.1"/>
</dbReference>
<reference evidence="11" key="1">
    <citation type="submission" date="2024-05" db="EMBL/GenBank/DDBJ databases">
        <authorList>
            <person name="Luo Y.-C."/>
            <person name="Nicholds J."/>
            <person name="Mortimer T."/>
            <person name="Maboni G."/>
        </authorList>
    </citation>
    <scope>NUCLEOTIDE SEQUENCE</scope>
    <source>
        <strain evidence="14">124370</strain>
        <strain evidence="15">124566</strain>
        <strain evidence="13">124953</strain>
        <strain evidence="12">130308</strain>
        <strain evidence="11">130416</strain>
        <strain evidence="10">143769</strain>
        <strain evidence="9">143936</strain>
        <strain evidence="8">148131</strain>
    </source>
</reference>
<evidence type="ECO:0000313" key="8">
    <source>
        <dbReference type="EMBL" id="XDJ57435.1"/>
    </source>
</evidence>
<accession>A0AB39GBD1</accession>
<evidence type="ECO:0000313" key="13">
    <source>
        <dbReference type="EMBL" id="XDJ92777.1"/>
    </source>
</evidence>
<evidence type="ECO:0000313" key="15">
    <source>
        <dbReference type="EMBL" id="XDJ99127.1"/>
    </source>
</evidence>
<dbReference type="InterPro" id="IPR001405">
    <property type="entry name" value="UPF0758"/>
</dbReference>
<dbReference type="EMBL" id="CP158272">
    <property type="protein sequence ID" value="XDJ99127.1"/>
    <property type="molecule type" value="Genomic_DNA"/>
</dbReference>
<dbReference type="EMBL" id="CP158265">
    <property type="protein sequence ID" value="XDJ77836.1"/>
    <property type="molecule type" value="Genomic_DNA"/>
</dbReference>